<dbReference type="EMBL" id="AZBU02000001">
    <property type="protein sequence ID" value="TMS38251.1"/>
    <property type="molecule type" value="Genomic_DNA"/>
</dbReference>
<evidence type="ECO:0000256" key="3">
    <source>
        <dbReference type="ARBA" id="ARBA00022618"/>
    </source>
</evidence>
<reference evidence="7 8" key="1">
    <citation type="journal article" date="2015" name="Genome Biol.">
        <title>Comparative genomics of Steinernema reveals deeply conserved gene regulatory networks.</title>
        <authorList>
            <person name="Dillman A.R."/>
            <person name="Macchietto M."/>
            <person name="Porter C.F."/>
            <person name="Rogers A."/>
            <person name="Williams B."/>
            <person name="Antoshechkin I."/>
            <person name="Lee M.M."/>
            <person name="Goodwin Z."/>
            <person name="Lu X."/>
            <person name="Lewis E.E."/>
            <person name="Goodrich-Blair H."/>
            <person name="Stock S.P."/>
            <person name="Adams B.J."/>
            <person name="Sternberg P.W."/>
            <person name="Mortazavi A."/>
        </authorList>
    </citation>
    <scope>NUCLEOTIDE SEQUENCE [LARGE SCALE GENOMIC DNA]</scope>
    <source>
        <strain evidence="7 8">ALL</strain>
    </source>
</reference>
<reference evidence="7 8" key="2">
    <citation type="journal article" date="2019" name="G3 (Bethesda)">
        <title>Hybrid Assembly of the Genome of the Entomopathogenic Nematode Steinernema carpocapsae Identifies the X-Chromosome.</title>
        <authorList>
            <person name="Serra L."/>
            <person name="Macchietto M."/>
            <person name="Macias-Munoz A."/>
            <person name="McGill C.J."/>
            <person name="Rodriguez I.M."/>
            <person name="Rodriguez B."/>
            <person name="Murad R."/>
            <person name="Mortazavi A."/>
        </authorList>
    </citation>
    <scope>NUCLEOTIDE SEQUENCE [LARGE SCALE GENOMIC DNA]</scope>
    <source>
        <strain evidence="7 8">ALL</strain>
    </source>
</reference>
<evidence type="ECO:0000313" key="7">
    <source>
        <dbReference type="EMBL" id="TMS38251.1"/>
    </source>
</evidence>
<keyword evidence="5" id="KW-0131">Cell cycle</keyword>
<evidence type="ECO:0000256" key="5">
    <source>
        <dbReference type="ARBA" id="ARBA00023306"/>
    </source>
</evidence>
<dbReference type="PANTHER" id="PTHR14728">
    <property type="entry name" value="PROTEIN AURORA BOREALIS"/>
    <property type="match status" value="1"/>
</dbReference>
<dbReference type="GO" id="GO:0005737">
    <property type="term" value="C:cytoplasm"/>
    <property type="evidence" value="ECO:0007669"/>
    <property type="project" value="TreeGrafter"/>
</dbReference>
<dbReference type="Proteomes" id="UP000298663">
    <property type="component" value="Chromosome X"/>
</dbReference>
<dbReference type="OrthoDB" id="10020858at2759"/>
<feature type="compositionally biased region" description="Polar residues" evidence="6">
    <location>
        <begin position="41"/>
        <end position="55"/>
    </location>
</feature>
<gene>
    <name evidence="7" type="ORF">L596_005017</name>
</gene>
<proteinExistence type="inferred from homology"/>
<evidence type="ECO:0000313" key="8">
    <source>
        <dbReference type="Proteomes" id="UP000298663"/>
    </source>
</evidence>
<dbReference type="EMBL" id="CM016762">
    <property type="protein sequence ID" value="TMS38251.1"/>
    <property type="molecule type" value="Genomic_DNA"/>
</dbReference>
<dbReference type="InterPro" id="IPR023252">
    <property type="entry name" value="Aurora_borealis_protein"/>
</dbReference>
<organism evidence="7 8">
    <name type="scientific">Steinernema carpocapsae</name>
    <name type="common">Entomopathogenic nematode</name>
    <dbReference type="NCBI Taxonomy" id="34508"/>
    <lineage>
        <taxon>Eukaryota</taxon>
        <taxon>Metazoa</taxon>
        <taxon>Ecdysozoa</taxon>
        <taxon>Nematoda</taxon>
        <taxon>Chromadorea</taxon>
        <taxon>Rhabditida</taxon>
        <taxon>Tylenchina</taxon>
        <taxon>Panagrolaimomorpha</taxon>
        <taxon>Strongyloidoidea</taxon>
        <taxon>Steinernematidae</taxon>
        <taxon>Steinernema</taxon>
    </lineage>
</organism>
<feature type="compositionally biased region" description="Acidic residues" evidence="6">
    <location>
        <begin position="289"/>
        <end position="298"/>
    </location>
</feature>
<feature type="region of interest" description="Disordered" evidence="6">
    <location>
        <begin position="34"/>
        <end position="66"/>
    </location>
</feature>
<comment type="caution">
    <text evidence="7">The sequence shown here is derived from an EMBL/GenBank/DDBJ whole genome shotgun (WGS) entry which is preliminary data.</text>
</comment>
<dbReference type="GO" id="GO:0019901">
    <property type="term" value="F:protein kinase binding"/>
    <property type="evidence" value="ECO:0007669"/>
    <property type="project" value="TreeGrafter"/>
</dbReference>
<dbReference type="PANTHER" id="PTHR14728:SF2">
    <property type="entry name" value="PROTEIN AURORA BOREALIS"/>
    <property type="match status" value="1"/>
</dbReference>
<dbReference type="GO" id="GO:0005634">
    <property type="term" value="C:nucleus"/>
    <property type="evidence" value="ECO:0007669"/>
    <property type="project" value="TreeGrafter"/>
</dbReference>
<dbReference type="GO" id="GO:0060236">
    <property type="term" value="P:regulation of mitotic spindle organization"/>
    <property type="evidence" value="ECO:0007669"/>
    <property type="project" value="TreeGrafter"/>
</dbReference>
<sequence length="329" mass="36514">MSSDDQENLSQKSNVEADDNAYLKNLSSCVVSPQILRKSKNGQPEQNSGQLQKTPGGSMKTPKVSRLFRTPQNGFRWSIEHMSVMCPAEIDESQQSQCPFEDAHDSEDVEKTLSQYWDRVHDIFSPGLRGNVAGRMFGTPTTPVSEQMGALWQNSAHRLFQFQYRNTPVSRGTNSCRVSRLGIPKVKRPKECSAQTMLTIPPDFDLFSALGEDFRYEESESEAEEDDAEVDRITLSTISDTQENLPCENQLLKPIDSPAMVDSGLQSMFTSSDSSINHVLNMSFGSPSGDDDDEEDDAGEFRLRRGSGMMGMSFMPSPGISPIKSLPDS</sequence>
<feature type="region of interest" description="Disordered" evidence="6">
    <location>
        <begin position="280"/>
        <end position="299"/>
    </location>
</feature>
<protein>
    <recommendedName>
        <fullName evidence="2">Protein aurora borealis</fullName>
    </recommendedName>
</protein>
<feature type="region of interest" description="Disordered" evidence="6">
    <location>
        <begin position="306"/>
        <end position="329"/>
    </location>
</feature>
<evidence type="ECO:0000256" key="2">
    <source>
        <dbReference type="ARBA" id="ARBA00020055"/>
    </source>
</evidence>
<keyword evidence="8" id="KW-1185">Reference proteome</keyword>
<dbReference type="GO" id="GO:0007088">
    <property type="term" value="P:regulation of mitotic nuclear division"/>
    <property type="evidence" value="ECO:0007669"/>
    <property type="project" value="TreeGrafter"/>
</dbReference>
<dbReference type="Pfam" id="PF15280">
    <property type="entry name" value="BORA_N"/>
    <property type="match status" value="1"/>
</dbReference>
<evidence type="ECO:0000256" key="1">
    <source>
        <dbReference type="ARBA" id="ARBA00010963"/>
    </source>
</evidence>
<dbReference type="GO" id="GO:0051301">
    <property type="term" value="P:cell division"/>
    <property type="evidence" value="ECO:0007669"/>
    <property type="project" value="UniProtKB-KW"/>
</dbReference>
<dbReference type="AlphaFoldDB" id="A0A4U8UXR6"/>
<name>A0A4U8UXR6_STECR</name>
<accession>A0A4U8UXR6</accession>
<feature type="compositionally biased region" description="Low complexity" evidence="6">
    <location>
        <begin position="306"/>
        <end position="323"/>
    </location>
</feature>
<evidence type="ECO:0000256" key="6">
    <source>
        <dbReference type="SAM" id="MobiDB-lite"/>
    </source>
</evidence>
<keyword evidence="3" id="KW-0132">Cell division</keyword>
<evidence type="ECO:0000256" key="4">
    <source>
        <dbReference type="ARBA" id="ARBA00022776"/>
    </source>
</evidence>
<keyword evidence="4" id="KW-0498">Mitosis</keyword>
<comment type="similarity">
    <text evidence="1">Belongs to the BORA family.</text>
</comment>